<feature type="non-terminal residue" evidence="1">
    <location>
        <position position="1"/>
    </location>
</feature>
<name>A0A699QVV2_TANCI</name>
<sequence length="161" mass="18543">DVSAATKDVSAVEPTVFDDEEVTMTMAQTLIKMKAEKAKLLDEQMAQRKYQSLKRKPVSIAKARKNMIIDLKNMFGYKMEHFREEPSKKRVAEETLLQESFKKLKVVEVSGSDSTQETPYNDPKEISKEDVQNMLEIVLVSEFNVEALQVKYPLIDWEIHS</sequence>
<proteinExistence type="predicted"/>
<gene>
    <name evidence="1" type="ORF">Tci_851339</name>
</gene>
<protein>
    <submittedName>
        <fullName evidence="1">Uncharacterized protein</fullName>
    </submittedName>
</protein>
<feature type="non-terminal residue" evidence="1">
    <location>
        <position position="161"/>
    </location>
</feature>
<evidence type="ECO:0000313" key="1">
    <source>
        <dbReference type="EMBL" id="GFC79369.1"/>
    </source>
</evidence>
<comment type="caution">
    <text evidence="1">The sequence shown here is derived from an EMBL/GenBank/DDBJ whole genome shotgun (WGS) entry which is preliminary data.</text>
</comment>
<reference evidence="1" key="1">
    <citation type="journal article" date="2019" name="Sci. Rep.">
        <title>Draft genome of Tanacetum cinerariifolium, the natural source of mosquito coil.</title>
        <authorList>
            <person name="Yamashiro T."/>
            <person name="Shiraishi A."/>
            <person name="Satake H."/>
            <person name="Nakayama K."/>
        </authorList>
    </citation>
    <scope>NUCLEOTIDE SEQUENCE</scope>
</reference>
<dbReference type="AlphaFoldDB" id="A0A699QVV2"/>
<accession>A0A699QVV2</accession>
<organism evidence="1">
    <name type="scientific">Tanacetum cinerariifolium</name>
    <name type="common">Dalmatian daisy</name>
    <name type="synonym">Chrysanthemum cinerariifolium</name>
    <dbReference type="NCBI Taxonomy" id="118510"/>
    <lineage>
        <taxon>Eukaryota</taxon>
        <taxon>Viridiplantae</taxon>
        <taxon>Streptophyta</taxon>
        <taxon>Embryophyta</taxon>
        <taxon>Tracheophyta</taxon>
        <taxon>Spermatophyta</taxon>
        <taxon>Magnoliopsida</taxon>
        <taxon>eudicotyledons</taxon>
        <taxon>Gunneridae</taxon>
        <taxon>Pentapetalae</taxon>
        <taxon>asterids</taxon>
        <taxon>campanulids</taxon>
        <taxon>Asterales</taxon>
        <taxon>Asteraceae</taxon>
        <taxon>Asteroideae</taxon>
        <taxon>Anthemideae</taxon>
        <taxon>Anthemidinae</taxon>
        <taxon>Tanacetum</taxon>
    </lineage>
</organism>
<dbReference type="EMBL" id="BKCJ011070211">
    <property type="protein sequence ID" value="GFC79369.1"/>
    <property type="molecule type" value="Genomic_DNA"/>
</dbReference>